<keyword evidence="6" id="KW-1185">Reference proteome</keyword>
<gene>
    <name evidence="5" type="ORF">CLV44_10668</name>
</gene>
<feature type="region of interest" description="Disordered" evidence="4">
    <location>
        <begin position="18"/>
        <end position="45"/>
    </location>
</feature>
<evidence type="ECO:0000256" key="1">
    <source>
        <dbReference type="ARBA" id="ARBA00004683"/>
    </source>
</evidence>
<dbReference type="EMBL" id="PYGI01000006">
    <property type="protein sequence ID" value="PSL14892.1"/>
    <property type="molecule type" value="Genomic_DNA"/>
</dbReference>
<accession>A0A2P8EZJ2</accession>
<evidence type="ECO:0000256" key="4">
    <source>
        <dbReference type="SAM" id="MobiDB-lite"/>
    </source>
</evidence>
<keyword evidence="3" id="KW-0583">PHB biosynthesis</keyword>
<comment type="pathway">
    <text evidence="1">Biopolymer metabolism; poly-(R)-3-hydroxybutanoate biosynthesis.</text>
</comment>
<name>A0A2P8EZJ2_9GAMM</name>
<feature type="compositionally biased region" description="Polar residues" evidence="4">
    <location>
        <begin position="28"/>
        <end position="44"/>
    </location>
</feature>
<dbReference type="Pfam" id="PF09712">
    <property type="entry name" value="PHA_synth_III_E"/>
    <property type="match status" value="1"/>
</dbReference>
<dbReference type="AlphaFoldDB" id="A0A2P8EZJ2"/>
<dbReference type="UniPathway" id="UPA00917"/>
<reference evidence="5 6" key="1">
    <citation type="submission" date="2018-03" db="EMBL/GenBank/DDBJ databases">
        <title>Genomic Encyclopedia of Archaeal and Bacterial Type Strains, Phase II (KMG-II): from individual species to whole genera.</title>
        <authorList>
            <person name="Goeker M."/>
        </authorList>
    </citation>
    <scope>NUCLEOTIDE SEQUENCE [LARGE SCALE GENOMIC DNA]</scope>
    <source>
        <strain evidence="5 6">DSM 17586</strain>
    </source>
</reference>
<evidence type="ECO:0000313" key="5">
    <source>
        <dbReference type="EMBL" id="PSL14892.1"/>
    </source>
</evidence>
<sequence>MNEQFLNMMRQWLDQLEQGQDHNAPEEAQSSFDTQTSSAHSDNPSHADLLYRLTRQSTQFCRFADELLSLHDDTGSVDSTQLLNTFRRHLDRLNQDWVMHSWTLPEQLGILLTLMTRETPQPASDLLTKLLQQLLNTLEPHTQPSRLAQLRRTLHQLEHFEQARECYLQQLTAINQTALEHLNQHLVKHPIDNLDALHQQWVDCYEQAYQQQLEQPEYLQAFGNLGNAAMALRHGWQQQLEQLYSACGWVTQTQYDALSQQHHELRRRVRVLERQMQQQATADTPPTRDMHDTD</sequence>
<protein>
    <recommendedName>
        <fullName evidence="2">Poly(3-hydroxyalkanoate) polymerase subunit PhaE</fullName>
    </recommendedName>
</protein>
<comment type="caution">
    <text evidence="5">The sequence shown here is derived from an EMBL/GenBank/DDBJ whole genome shotgun (WGS) entry which is preliminary data.</text>
</comment>
<organism evidence="5 6">
    <name type="scientific">Marinobacterium halophilum</name>
    <dbReference type="NCBI Taxonomy" id="267374"/>
    <lineage>
        <taxon>Bacteria</taxon>
        <taxon>Pseudomonadati</taxon>
        <taxon>Pseudomonadota</taxon>
        <taxon>Gammaproteobacteria</taxon>
        <taxon>Oceanospirillales</taxon>
        <taxon>Oceanospirillaceae</taxon>
        <taxon>Marinobacterium</taxon>
    </lineage>
</organism>
<dbReference type="InterPro" id="IPR010123">
    <property type="entry name" value="PHA_synth_III_E"/>
</dbReference>
<evidence type="ECO:0000313" key="6">
    <source>
        <dbReference type="Proteomes" id="UP000242133"/>
    </source>
</evidence>
<feature type="region of interest" description="Disordered" evidence="4">
    <location>
        <begin position="275"/>
        <end position="294"/>
    </location>
</feature>
<proteinExistence type="predicted"/>
<evidence type="ECO:0000256" key="3">
    <source>
        <dbReference type="ARBA" id="ARBA00022752"/>
    </source>
</evidence>
<dbReference type="Proteomes" id="UP000242133">
    <property type="component" value="Unassembled WGS sequence"/>
</dbReference>
<evidence type="ECO:0000256" key="2">
    <source>
        <dbReference type="ARBA" id="ARBA00019066"/>
    </source>
</evidence>
<dbReference type="GO" id="GO:0042619">
    <property type="term" value="P:poly-hydroxybutyrate biosynthetic process"/>
    <property type="evidence" value="ECO:0007669"/>
    <property type="project" value="UniProtKB-KW"/>
</dbReference>